<dbReference type="InterPro" id="IPR001789">
    <property type="entry name" value="Sig_transdc_resp-reg_receiver"/>
</dbReference>
<evidence type="ECO:0000256" key="6">
    <source>
        <dbReference type="PROSITE-ProRule" id="PRU00169"/>
    </source>
</evidence>
<dbReference type="PANTHER" id="PTHR43047">
    <property type="entry name" value="TWO-COMPONENT HISTIDINE PROTEIN KINASE"/>
    <property type="match status" value="1"/>
</dbReference>
<dbReference type="PROSITE" id="PS50109">
    <property type="entry name" value="HIS_KIN"/>
    <property type="match status" value="1"/>
</dbReference>
<dbReference type="Pfam" id="PF02518">
    <property type="entry name" value="HATPase_c"/>
    <property type="match status" value="1"/>
</dbReference>
<dbReference type="EC" id="2.7.13.3" evidence="2"/>
<feature type="modified residue" description="4-aspartylphosphate" evidence="6">
    <location>
        <position position="787"/>
    </location>
</feature>
<evidence type="ECO:0000256" key="3">
    <source>
        <dbReference type="ARBA" id="ARBA00022553"/>
    </source>
</evidence>
<dbReference type="InterPro" id="IPR013656">
    <property type="entry name" value="PAS_4"/>
</dbReference>
<dbReference type="Pfam" id="PF08448">
    <property type="entry name" value="PAS_4"/>
    <property type="match status" value="1"/>
</dbReference>
<evidence type="ECO:0000256" key="5">
    <source>
        <dbReference type="ARBA" id="ARBA00022777"/>
    </source>
</evidence>
<dbReference type="InterPro" id="IPR000014">
    <property type="entry name" value="PAS"/>
</dbReference>
<dbReference type="PATRIC" id="fig|28229.4.peg.1134"/>
<dbReference type="CDD" id="cd00075">
    <property type="entry name" value="HATPase"/>
    <property type="match status" value="1"/>
</dbReference>
<keyword evidence="4" id="KW-0808">Transferase</keyword>
<gene>
    <name evidence="11" type="ORF">ND2E_2108</name>
</gene>
<dbReference type="FunFam" id="3.30.565.10:FF:000049">
    <property type="entry name" value="Two-component sensor histidine kinase"/>
    <property type="match status" value="1"/>
</dbReference>
<evidence type="ECO:0000259" key="9">
    <source>
        <dbReference type="PROSITE" id="PS50110"/>
    </source>
</evidence>
<keyword evidence="7" id="KW-0175">Coiled coil</keyword>
<dbReference type="Gene3D" id="3.40.50.2300">
    <property type="match status" value="1"/>
</dbReference>
<dbReference type="SUPFAM" id="SSF55785">
    <property type="entry name" value="PYP-like sensor domain (PAS domain)"/>
    <property type="match status" value="2"/>
</dbReference>
<dbReference type="GO" id="GO:0009927">
    <property type="term" value="F:histidine phosphotransfer kinase activity"/>
    <property type="evidence" value="ECO:0007669"/>
    <property type="project" value="TreeGrafter"/>
</dbReference>
<evidence type="ECO:0000256" key="1">
    <source>
        <dbReference type="ARBA" id="ARBA00000085"/>
    </source>
</evidence>
<dbReference type="Gene3D" id="1.10.287.130">
    <property type="match status" value="1"/>
</dbReference>
<dbReference type="InterPro" id="IPR003661">
    <property type="entry name" value="HisK_dim/P_dom"/>
</dbReference>
<feature type="domain" description="Histidine kinase" evidence="8">
    <location>
        <begin position="499"/>
        <end position="712"/>
    </location>
</feature>
<dbReference type="Pfam" id="PF00512">
    <property type="entry name" value="HisKA"/>
    <property type="match status" value="1"/>
</dbReference>
<dbReference type="Gene3D" id="3.30.565.10">
    <property type="entry name" value="Histidine kinase-like ATPase, C-terminal domain"/>
    <property type="match status" value="1"/>
</dbReference>
<comment type="catalytic activity">
    <reaction evidence="1">
        <text>ATP + protein L-histidine = ADP + protein N-phospho-L-histidine.</text>
        <dbReference type="EC" id="2.7.13.3"/>
    </reaction>
</comment>
<dbReference type="SUPFAM" id="SSF55874">
    <property type="entry name" value="ATPase domain of HSP90 chaperone/DNA topoisomerase II/histidine kinase"/>
    <property type="match status" value="1"/>
</dbReference>
<dbReference type="Gene3D" id="3.30.450.20">
    <property type="entry name" value="PAS domain"/>
    <property type="match status" value="2"/>
</dbReference>
<dbReference type="InterPro" id="IPR035965">
    <property type="entry name" value="PAS-like_dom_sf"/>
</dbReference>
<keyword evidence="3 6" id="KW-0597">Phosphoprotein</keyword>
<evidence type="ECO:0000313" key="11">
    <source>
        <dbReference type="EMBL" id="KGJ94175.1"/>
    </source>
</evidence>
<organism evidence="11 12">
    <name type="scientific">Colwellia psychrerythraea</name>
    <name type="common">Vibrio psychroerythus</name>
    <dbReference type="NCBI Taxonomy" id="28229"/>
    <lineage>
        <taxon>Bacteria</taxon>
        <taxon>Pseudomonadati</taxon>
        <taxon>Pseudomonadota</taxon>
        <taxon>Gammaproteobacteria</taxon>
        <taxon>Alteromonadales</taxon>
        <taxon>Colwelliaceae</taxon>
        <taxon>Colwellia</taxon>
    </lineage>
</organism>
<feature type="coiled-coil region" evidence="7">
    <location>
        <begin position="3"/>
        <end position="89"/>
    </location>
</feature>
<dbReference type="InterPro" id="IPR036890">
    <property type="entry name" value="HATPase_C_sf"/>
</dbReference>
<dbReference type="CDD" id="cd00156">
    <property type="entry name" value="REC"/>
    <property type="match status" value="1"/>
</dbReference>
<dbReference type="SMART" id="SM00387">
    <property type="entry name" value="HATPase_c"/>
    <property type="match status" value="1"/>
</dbReference>
<dbReference type="Pfam" id="PF12860">
    <property type="entry name" value="PAS_7"/>
    <property type="match status" value="2"/>
</dbReference>
<dbReference type="SMART" id="SM00448">
    <property type="entry name" value="REC"/>
    <property type="match status" value="1"/>
</dbReference>
<dbReference type="InterPro" id="IPR036097">
    <property type="entry name" value="HisK_dim/P_sf"/>
</dbReference>
<dbReference type="SUPFAM" id="SSF52172">
    <property type="entry name" value="CheY-like"/>
    <property type="match status" value="1"/>
</dbReference>
<dbReference type="NCBIfam" id="NF041832">
    <property type="entry name" value="near_NosP_CTERM"/>
    <property type="match status" value="1"/>
</dbReference>
<dbReference type="InterPro" id="IPR003594">
    <property type="entry name" value="HATPase_dom"/>
</dbReference>
<reference evidence="11 12" key="1">
    <citation type="submission" date="2014-08" db="EMBL/GenBank/DDBJ databases">
        <title>Genomic and Phenotypic Diversity of Colwellia psychrerythraea strains from Disparate Marine Basins.</title>
        <authorList>
            <person name="Techtmann S.M."/>
            <person name="Stelling S.C."/>
            <person name="Utturkar S.M."/>
            <person name="Alshibli N."/>
            <person name="Harris A."/>
            <person name="Brown S.D."/>
            <person name="Hazen T.C."/>
        </authorList>
    </citation>
    <scope>NUCLEOTIDE SEQUENCE [LARGE SCALE GENOMIC DNA]</scope>
    <source>
        <strain evidence="11 12">ND2E</strain>
    </source>
</reference>
<name>A0A099KVH3_COLPS</name>
<dbReference type="PANTHER" id="PTHR43047:SF9">
    <property type="entry name" value="HISTIDINE KINASE"/>
    <property type="match status" value="1"/>
</dbReference>
<dbReference type="GO" id="GO:0000155">
    <property type="term" value="F:phosphorelay sensor kinase activity"/>
    <property type="evidence" value="ECO:0007669"/>
    <property type="project" value="InterPro"/>
</dbReference>
<feature type="domain" description="Response regulatory" evidence="9">
    <location>
        <begin position="736"/>
        <end position="853"/>
    </location>
</feature>
<dbReference type="InterPro" id="IPR005467">
    <property type="entry name" value="His_kinase_dom"/>
</dbReference>
<dbReference type="NCBIfam" id="TIGR00229">
    <property type="entry name" value="sensory_box"/>
    <property type="match status" value="1"/>
</dbReference>
<dbReference type="InterPro" id="IPR004358">
    <property type="entry name" value="Sig_transdc_His_kin-like_C"/>
</dbReference>
<keyword evidence="5 11" id="KW-0418">Kinase</keyword>
<dbReference type="SUPFAM" id="SSF47384">
    <property type="entry name" value="Homodimeric domain of signal transducing histidine kinase"/>
    <property type="match status" value="1"/>
</dbReference>
<sequence length="854" mass="96466">MSNQALEEELAQLKKQNLKLKKINDALMQRVEDSGENQYAPYTAFEHSVHLAEQVREKTQTLNETLAKLERSNHALKQANAKANLFKQRFIDAIESITEAFVLLDSKGRIILQNSNFANFWTNSGLPITEGANLKDLKDLAKTRGLIRRASPGDAFASPVYQLSDDRWFQLNEHQTSEGGWVMLYTDITAVKTAESARYERGMAQKSLLLQNLIDNLSQGVVLISSHNKIEVWNKRFAQISQLSPHLLRGTPTIDNMQHLTELELAPRSSTDSYSYTQTLINGTVLEIRDHRLKNGKIIKTYSDITERHRYAESLRKSESWLRLITDNVPAMIAYVGKDLKYQFTNQVYVDWYGWPQGGLNGLELEQSRVHSNFTKIRRYVDRALQGESVSFTIDEKNKFGESSYLLKSYVPNRDVNGEVLGFFVLIRDITERRKNALALQKAHDELEVRVQERTFQLQSLNDKLQVEVEERRQAQTNLVKAKSEAEFANISKTKFLAAVSHDLLQPLNAAQLFTSSLMERPLEDKTKNQLNSVANSLDDLENLISTLVDISKLDAGVVKADKSSFKLSDLLNNLVSEYQQISDQFQVELRYVSSDLVVNSDSVLLARILRNFLSNAFRYTNNGKVLLGCRRQDDQLSIEVWDNGTGIAQDQIQEIFKEFKRLKASQTAFRNGLGLGLAIVDKISKVLEHPINVSSTLGKGSVFSVKVPLGKISDLPQSNGPLNAILDNPVLANSKIWLVDNDASVCAGMSQLLAGWECEVITATSLEDLQQQVDISKEHANILIVDYHLDDGVNGFDVAKEINNCRDKVLPVMMITANYSKQLKKEVKDSEILLLNKPVKPLKLKTSMLYLLK</sequence>
<protein>
    <recommendedName>
        <fullName evidence="2">histidine kinase</fullName>
        <ecNumber evidence="2">2.7.13.3</ecNumber>
    </recommendedName>
</protein>
<evidence type="ECO:0000256" key="2">
    <source>
        <dbReference type="ARBA" id="ARBA00012438"/>
    </source>
</evidence>
<dbReference type="PROSITE" id="PS50113">
    <property type="entry name" value="PAC"/>
    <property type="match status" value="1"/>
</dbReference>
<accession>A0A099KVH3</accession>
<dbReference type="PROSITE" id="PS50110">
    <property type="entry name" value="RESPONSE_REGULATORY"/>
    <property type="match status" value="1"/>
</dbReference>
<evidence type="ECO:0000313" key="12">
    <source>
        <dbReference type="Proteomes" id="UP000029843"/>
    </source>
</evidence>
<feature type="domain" description="PAC" evidence="10">
    <location>
        <begin position="388"/>
        <end position="442"/>
    </location>
</feature>
<dbReference type="InterPro" id="IPR011006">
    <property type="entry name" value="CheY-like_superfamily"/>
</dbReference>
<dbReference type="EMBL" id="JQED01000007">
    <property type="protein sequence ID" value="KGJ94175.1"/>
    <property type="molecule type" value="Genomic_DNA"/>
</dbReference>
<dbReference type="Pfam" id="PF00072">
    <property type="entry name" value="Response_reg"/>
    <property type="match status" value="1"/>
</dbReference>
<evidence type="ECO:0000256" key="7">
    <source>
        <dbReference type="SAM" id="Coils"/>
    </source>
</evidence>
<comment type="caution">
    <text evidence="11">The sequence shown here is derived from an EMBL/GenBank/DDBJ whole genome shotgun (WGS) entry which is preliminary data.</text>
</comment>
<dbReference type="RefSeq" id="WP_033092884.1">
    <property type="nucleotide sequence ID" value="NZ_JQED01000007.1"/>
</dbReference>
<dbReference type="SMART" id="SM00388">
    <property type="entry name" value="HisKA"/>
    <property type="match status" value="1"/>
</dbReference>
<dbReference type="InterPro" id="IPR000700">
    <property type="entry name" value="PAS-assoc_C"/>
</dbReference>
<dbReference type="PRINTS" id="PR00344">
    <property type="entry name" value="BCTRLSENSOR"/>
</dbReference>
<evidence type="ECO:0000259" key="8">
    <source>
        <dbReference type="PROSITE" id="PS50109"/>
    </source>
</evidence>
<dbReference type="OrthoDB" id="9764438at2"/>
<dbReference type="Proteomes" id="UP000029843">
    <property type="component" value="Unassembled WGS sequence"/>
</dbReference>
<proteinExistence type="predicted"/>
<dbReference type="GO" id="GO:0005886">
    <property type="term" value="C:plasma membrane"/>
    <property type="evidence" value="ECO:0007669"/>
    <property type="project" value="TreeGrafter"/>
</dbReference>
<evidence type="ECO:0000256" key="4">
    <source>
        <dbReference type="ARBA" id="ARBA00022679"/>
    </source>
</evidence>
<evidence type="ECO:0000259" key="10">
    <source>
        <dbReference type="PROSITE" id="PS50113"/>
    </source>
</evidence>
<dbReference type="CDD" id="cd00082">
    <property type="entry name" value="HisKA"/>
    <property type="match status" value="1"/>
</dbReference>
<dbReference type="SMART" id="SM00091">
    <property type="entry name" value="PAS"/>
    <property type="match status" value="3"/>
</dbReference>
<feature type="coiled-coil region" evidence="7">
    <location>
        <begin position="458"/>
        <end position="485"/>
    </location>
</feature>
<dbReference type="AlphaFoldDB" id="A0A099KVH3"/>